<proteinExistence type="predicted"/>
<sequence>MEHFIKEPSKSLSENIKKVWVIREIIENLIGFLVLGVLFFLDNRFDWLEWIGWGLTILLIVSVLFAIWGIGIKPIILHKTWGYDVNEEFLQLKHGAITEERELIPMTKIQAVSTKQGPLMKRYGLYSISIETMGSSHSIPGISKEIAQDLRDQIAIYAKVKEVE</sequence>
<evidence type="ECO:0000313" key="3">
    <source>
        <dbReference type="EMBL" id="QDP39919.1"/>
    </source>
</evidence>
<dbReference type="InterPro" id="IPR005182">
    <property type="entry name" value="YdbS-like_PH"/>
</dbReference>
<dbReference type="PANTHER" id="PTHR34473:SF2">
    <property type="entry name" value="UPF0699 TRANSMEMBRANE PROTEIN YDBT"/>
    <property type="match status" value="1"/>
</dbReference>
<name>A0A516KEV5_9BACI</name>
<dbReference type="KEGG" id="aqt:FN924_06900"/>
<dbReference type="AlphaFoldDB" id="A0A516KEV5"/>
<dbReference type="Pfam" id="PF03703">
    <property type="entry name" value="bPH_2"/>
    <property type="match status" value="1"/>
</dbReference>
<evidence type="ECO:0000259" key="2">
    <source>
        <dbReference type="Pfam" id="PF03703"/>
    </source>
</evidence>
<keyword evidence="1" id="KW-1133">Transmembrane helix</keyword>
<dbReference type="Proteomes" id="UP000315215">
    <property type="component" value="Chromosome"/>
</dbReference>
<keyword evidence="4" id="KW-1185">Reference proteome</keyword>
<dbReference type="RefSeq" id="WP_143892985.1">
    <property type="nucleotide sequence ID" value="NZ_CP041666.1"/>
</dbReference>
<dbReference type="OrthoDB" id="2437193at2"/>
<protein>
    <submittedName>
        <fullName evidence="3">PH domain-containing protein</fullName>
    </submittedName>
</protein>
<dbReference type="PANTHER" id="PTHR34473">
    <property type="entry name" value="UPF0699 TRANSMEMBRANE PROTEIN YDBS"/>
    <property type="match status" value="1"/>
</dbReference>
<accession>A0A516KEV5</accession>
<dbReference type="EMBL" id="CP041666">
    <property type="protein sequence ID" value="QDP39919.1"/>
    <property type="molecule type" value="Genomic_DNA"/>
</dbReference>
<feature type="domain" description="YdbS-like PH" evidence="2">
    <location>
        <begin position="79"/>
        <end position="154"/>
    </location>
</feature>
<reference evidence="3 4" key="1">
    <citation type="submission" date="2019-07" db="EMBL/GenBank/DDBJ databases">
        <authorList>
            <person name="Li J."/>
        </authorList>
    </citation>
    <scope>NUCLEOTIDE SEQUENCE [LARGE SCALE GENOMIC DNA]</scope>
    <source>
        <strain evidence="3 4">TKL69</strain>
    </source>
</reference>
<feature type="transmembrane region" description="Helical" evidence="1">
    <location>
        <begin position="47"/>
        <end position="70"/>
    </location>
</feature>
<organism evidence="3 4">
    <name type="scientific">Radiobacillus deserti</name>
    <dbReference type="NCBI Taxonomy" id="2594883"/>
    <lineage>
        <taxon>Bacteria</taxon>
        <taxon>Bacillati</taxon>
        <taxon>Bacillota</taxon>
        <taxon>Bacilli</taxon>
        <taxon>Bacillales</taxon>
        <taxon>Bacillaceae</taxon>
        <taxon>Radiobacillus</taxon>
    </lineage>
</organism>
<gene>
    <name evidence="3" type="ORF">FN924_06900</name>
</gene>
<keyword evidence="1" id="KW-0812">Transmembrane</keyword>
<keyword evidence="1" id="KW-0472">Membrane</keyword>
<evidence type="ECO:0000256" key="1">
    <source>
        <dbReference type="SAM" id="Phobius"/>
    </source>
</evidence>
<feature type="transmembrane region" description="Helical" evidence="1">
    <location>
        <begin position="21"/>
        <end position="41"/>
    </location>
</feature>
<evidence type="ECO:0000313" key="4">
    <source>
        <dbReference type="Proteomes" id="UP000315215"/>
    </source>
</evidence>